<evidence type="ECO:0000313" key="1">
    <source>
        <dbReference type="EMBL" id="CAG8757298.1"/>
    </source>
</evidence>
<gene>
    <name evidence="1" type="ORF">CPELLU_LOCUS15084</name>
</gene>
<comment type="caution">
    <text evidence="1">The sequence shown here is derived from an EMBL/GenBank/DDBJ whole genome shotgun (WGS) entry which is preliminary data.</text>
</comment>
<protein>
    <submittedName>
        <fullName evidence="1">5530_t:CDS:1</fullName>
    </submittedName>
</protein>
<accession>A0A9N9J179</accession>
<proteinExistence type="predicted"/>
<feature type="non-terminal residue" evidence="1">
    <location>
        <position position="150"/>
    </location>
</feature>
<reference evidence="1" key="1">
    <citation type="submission" date="2021-06" db="EMBL/GenBank/DDBJ databases">
        <authorList>
            <person name="Kallberg Y."/>
            <person name="Tangrot J."/>
            <person name="Rosling A."/>
        </authorList>
    </citation>
    <scope>NUCLEOTIDE SEQUENCE</scope>
    <source>
        <strain evidence="1">FL966</strain>
    </source>
</reference>
<dbReference type="EMBL" id="CAJVQA010019065">
    <property type="protein sequence ID" value="CAG8757298.1"/>
    <property type="molecule type" value="Genomic_DNA"/>
</dbReference>
<name>A0A9N9J179_9GLOM</name>
<evidence type="ECO:0000313" key="2">
    <source>
        <dbReference type="Proteomes" id="UP000789759"/>
    </source>
</evidence>
<organism evidence="1 2">
    <name type="scientific">Cetraspora pellucida</name>
    <dbReference type="NCBI Taxonomy" id="1433469"/>
    <lineage>
        <taxon>Eukaryota</taxon>
        <taxon>Fungi</taxon>
        <taxon>Fungi incertae sedis</taxon>
        <taxon>Mucoromycota</taxon>
        <taxon>Glomeromycotina</taxon>
        <taxon>Glomeromycetes</taxon>
        <taxon>Diversisporales</taxon>
        <taxon>Gigasporaceae</taxon>
        <taxon>Cetraspora</taxon>
    </lineage>
</organism>
<sequence>MFSEPISQQDIQEVQEQETNKLNNSYNFISNKKCHYQALQDISNNPKYQHNIYRQIANKNLVNYHSKMKNQMHTKYNIYEHIYKVSDLNAFLAGEVLPLGLKEFPELDNLSTDTTIRIIEAARLQSISLASNKGCNCRGDCLTARCLCRK</sequence>
<keyword evidence="2" id="KW-1185">Reference proteome</keyword>
<dbReference type="AlphaFoldDB" id="A0A9N9J179"/>
<dbReference type="Proteomes" id="UP000789759">
    <property type="component" value="Unassembled WGS sequence"/>
</dbReference>